<keyword evidence="5 12" id="KW-0812">Transmembrane</keyword>
<evidence type="ECO:0000259" key="13">
    <source>
        <dbReference type="Pfam" id="PF00487"/>
    </source>
</evidence>
<evidence type="ECO:0000256" key="8">
    <source>
        <dbReference type="ARBA" id="ARBA00023002"/>
    </source>
</evidence>
<feature type="transmembrane region" description="Helical" evidence="12">
    <location>
        <begin position="12"/>
        <end position="30"/>
    </location>
</feature>
<organism evidence="14 15">
    <name type="scientific">Natronospira bacteriovora</name>
    <dbReference type="NCBI Taxonomy" id="3069753"/>
    <lineage>
        <taxon>Bacteria</taxon>
        <taxon>Pseudomonadati</taxon>
        <taxon>Pseudomonadota</taxon>
        <taxon>Gammaproteobacteria</taxon>
        <taxon>Natronospirales</taxon>
        <taxon>Natronospiraceae</taxon>
        <taxon>Natronospira</taxon>
    </lineage>
</organism>
<evidence type="ECO:0000313" key="15">
    <source>
        <dbReference type="Proteomes" id="UP001239019"/>
    </source>
</evidence>
<sequence>MATKDPLFHARIIRPGFLLPFILPLLLWLGVTWGGFWAFLPVVVVFGLIPLADLLVGRDRANVDERVLQKVLDSRFYSLILYLWVPVQFAVLVWAVWRAGQAMDGIALAGLMVSTGVITGGIGITVAHELGHRRGLFEKTLARLLLISVAYLHFLVEHNRGHHSRVATPDDPATARFGESFYRFLPRTLLGSWRSAWDLEVERMQKEGCGFWSLRNQMIWAIAGPLFLLMAAYGLAGSVGAATFAVQAVIAFTLLEVVNYIEHYGLERRRTGTGRYEKVRIHHSWNASERLTNFILFNLQRHSHHHAHSITPYQALQHFDESPQLPTGYAGMVLLALVPSLWRRVMDPRAKRYRQDVLGIEGQDA</sequence>
<gene>
    <name evidence="14" type="ORF">RBH19_00815</name>
</gene>
<dbReference type="EMBL" id="JAVDDT010000001">
    <property type="protein sequence ID" value="MDQ2068413.1"/>
    <property type="molecule type" value="Genomic_DNA"/>
</dbReference>
<feature type="transmembrane region" description="Helical" evidence="12">
    <location>
        <begin position="243"/>
        <end position="261"/>
    </location>
</feature>
<keyword evidence="8" id="KW-0560">Oxidoreductase</keyword>
<evidence type="ECO:0000256" key="4">
    <source>
        <dbReference type="ARBA" id="ARBA00022519"/>
    </source>
</evidence>
<reference evidence="14 15" key="1">
    <citation type="submission" date="2023-08" db="EMBL/GenBank/DDBJ databases">
        <title>Whole-genome sequencing of halo(alkali)philic microorganisms from hypersaline lakes.</title>
        <authorList>
            <person name="Sorokin D.Y."/>
            <person name="Abbas B."/>
            <person name="Merkel A.Y."/>
        </authorList>
    </citation>
    <scope>NUCLEOTIDE SEQUENCE [LARGE SCALE GENOMIC DNA]</scope>
    <source>
        <strain evidence="14 15">AB-CW4</strain>
    </source>
</reference>
<dbReference type="CDD" id="cd03512">
    <property type="entry name" value="Alkane-hydroxylase"/>
    <property type="match status" value="1"/>
</dbReference>
<dbReference type="InterPro" id="IPR033885">
    <property type="entry name" value="AlkB/XylM"/>
</dbReference>
<comment type="similarity">
    <text evidence="2">Belongs to the fatty acid desaturase type 1 family. AlkB subfamily.</text>
</comment>
<keyword evidence="11 12" id="KW-0472">Membrane</keyword>
<keyword evidence="6" id="KW-0479">Metal-binding</keyword>
<name>A0ABU0W3Q5_9GAMM</name>
<evidence type="ECO:0000256" key="6">
    <source>
        <dbReference type="ARBA" id="ARBA00022723"/>
    </source>
</evidence>
<keyword evidence="7 12" id="KW-1133">Transmembrane helix</keyword>
<evidence type="ECO:0000256" key="3">
    <source>
        <dbReference type="ARBA" id="ARBA00022475"/>
    </source>
</evidence>
<keyword evidence="9" id="KW-0408">Iron</keyword>
<dbReference type="InterPro" id="IPR005804">
    <property type="entry name" value="FA_desaturase_dom"/>
</dbReference>
<keyword evidence="3" id="KW-1003">Cell membrane</keyword>
<feature type="transmembrane region" description="Helical" evidence="12">
    <location>
        <begin position="36"/>
        <end position="56"/>
    </location>
</feature>
<feature type="transmembrane region" description="Helical" evidence="12">
    <location>
        <begin position="106"/>
        <end position="128"/>
    </location>
</feature>
<evidence type="ECO:0000256" key="9">
    <source>
        <dbReference type="ARBA" id="ARBA00023004"/>
    </source>
</evidence>
<accession>A0ABU0W3Q5</accession>
<dbReference type="PANTHER" id="PTHR38674:SF1">
    <property type="entry name" value="ALKANE 1-MONOOXYGENASE 1"/>
    <property type="match status" value="1"/>
</dbReference>
<dbReference type="PANTHER" id="PTHR38674">
    <property type="entry name" value="ALKANE 1-MONOOXYGENASE 1"/>
    <property type="match status" value="1"/>
</dbReference>
<evidence type="ECO:0000256" key="1">
    <source>
        <dbReference type="ARBA" id="ARBA00004429"/>
    </source>
</evidence>
<keyword evidence="15" id="KW-1185">Reference proteome</keyword>
<evidence type="ECO:0000256" key="12">
    <source>
        <dbReference type="SAM" id="Phobius"/>
    </source>
</evidence>
<evidence type="ECO:0000256" key="10">
    <source>
        <dbReference type="ARBA" id="ARBA00023033"/>
    </source>
</evidence>
<comment type="subcellular location">
    <subcellularLocation>
        <location evidence="1">Cell inner membrane</location>
        <topology evidence="1">Multi-pass membrane protein</topology>
    </subcellularLocation>
</comment>
<proteinExistence type="inferred from homology"/>
<dbReference type="Pfam" id="PF00487">
    <property type="entry name" value="FA_desaturase"/>
    <property type="match status" value="1"/>
</dbReference>
<evidence type="ECO:0000256" key="2">
    <source>
        <dbReference type="ARBA" id="ARBA00010823"/>
    </source>
</evidence>
<evidence type="ECO:0000256" key="5">
    <source>
        <dbReference type="ARBA" id="ARBA00022692"/>
    </source>
</evidence>
<keyword evidence="10" id="KW-0503">Monooxygenase</keyword>
<protein>
    <submittedName>
        <fullName evidence="14">Alkane 1-monooxygenase</fullName>
    </submittedName>
</protein>
<feature type="transmembrane region" description="Helical" evidence="12">
    <location>
        <begin position="218"/>
        <end position="236"/>
    </location>
</feature>
<evidence type="ECO:0000256" key="11">
    <source>
        <dbReference type="ARBA" id="ARBA00023136"/>
    </source>
</evidence>
<dbReference type="RefSeq" id="WP_306726904.1">
    <property type="nucleotide sequence ID" value="NZ_JAVDDT010000001.1"/>
</dbReference>
<evidence type="ECO:0000256" key="7">
    <source>
        <dbReference type="ARBA" id="ARBA00022989"/>
    </source>
</evidence>
<feature type="domain" description="Fatty acid desaturase" evidence="13">
    <location>
        <begin position="109"/>
        <end position="330"/>
    </location>
</feature>
<feature type="transmembrane region" description="Helical" evidence="12">
    <location>
        <begin position="76"/>
        <end position="100"/>
    </location>
</feature>
<evidence type="ECO:0000313" key="14">
    <source>
        <dbReference type="EMBL" id="MDQ2068413.1"/>
    </source>
</evidence>
<comment type="caution">
    <text evidence="14">The sequence shown here is derived from an EMBL/GenBank/DDBJ whole genome shotgun (WGS) entry which is preliminary data.</text>
</comment>
<dbReference type="Proteomes" id="UP001239019">
    <property type="component" value="Unassembled WGS sequence"/>
</dbReference>
<keyword evidence="4" id="KW-0997">Cell inner membrane</keyword>